<dbReference type="OrthoDB" id="2422377at2759"/>
<gene>
    <name evidence="1" type="ORF">CPELLU_LOCUS14153</name>
</gene>
<reference evidence="1" key="1">
    <citation type="submission" date="2021-06" db="EMBL/GenBank/DDBJ databases">
        <authorList>
            <person name="Kallberg Y."/>
            <person name="Tangrot J."/>
            <person name="Rosling A."/>
        </authorList>
    </citation>
    <scope>NUCLEOTIDE SEQUENCE</scope>
    <source>
        <strain evidence="1">FL966</strain>
    </source>
</reference>
<proteinExistence type="predicted"/>
<dbReference type="EMBL" id="CAJVQA010016283">
    <property type="protein sequence ID" value="CAG8742103.1"/>
    <property type="molecule type" value="Genomic_DNA"/>
</dbReference>
<accession>A0A9N9ILC6</accession>
<feature type="non-terminal residue" evidence="1">
    <location>
        <position position="1"/>
    </location>
</feature>
<protein>
    <submittedName>
        <fullName evidence="1">10995_t:CDS:1</fullName>
    </submittedName>
</protein>
<sequence>FDLGIYDSEGDCCCQLTSYKKQIKEDPDEKSYLYNRAFFEIEEYEILQVIKRS</sequence>
<name>A0A9N9ILC6_9GLOM</name>
<keyword evidence="2" id="KW-1185">Reference proteome</keyword>
<comment type="caution">
    <text evidence="1">The sequence shown here is derived from an EMBL/GenBank/DDBJ whole genome shotgun (WGS) entry which is preliminary data.</text>
</comment>
<evidence type="ECO:0000313" key="2">
    <source>
        <dbReference type="Proteomes" id="UP000789759"/>
    </source>
</evidence>
<dbReference type="AlphaFoldDB" id="A0A9N9ILC6"/>
<organism evidence="1 2">
    <name type="scientific">Cetraspora pellucida</name>
    <dbReference type="NCBI Taxonomy" id="1433469"/>
    <lineage>
        <taxon>Eukaryota</taxon>
        <taxon>Fungi</taxon>
        <taxon>Fungi incertae sedis</taxon>
        <taxon>Mucoromycota</taxon>
        <taxon>Glomeromycotina</taxon>
        <taxon>Glomeromycetes</taxon>
        <taxon>Diversisporales</taxon>
        <taxon>Gigasporaceae</taxon>
        <taxon>Cetraspora</taxon>
    </lineage>
</organism>
<dbReference type="Proteomes" id="UP000789759">
    <property type="component" value="Unassembled WGS sequence"/>
</dbReference>
<evidence type="ECO:0000313" key="1">
    <source>
        <dbReference type="EMBL" id="CAG8742103.1"/>
    </source>
</evidence>